<accession>A0A232EQ62</accession>
<keyword evidence="3" id="KW-1185">Reference proteome</keyword>
<feature type="non-terminal residue" evidence="2">
    <location>
        <position position="1"/>
    </location>
</feature>
<reference evidence="2 3" key="1">
    <citation type="journal article" date="2017" name="Curr. Biol.">
        <title>The Evolution of Venom by Co-option of Single-Copy Genes.</title>
        <authorList>
            <person name="Martinson E.O."/>
            <person name="Mrinalini"/>
            <person name="Kelkar Y.D."/>
            <person name="Chang C.H."/>
            <person name="Werren J.H."/>
        </authorList>
    </citation>
    <scope>NUCLEOTIDE SEQUENCE [LARGE SCALE GENOMIC DNA]</scope>
    <source>
        <strain evidence="2 3">Alberta</strain>
        <tissue evidence="2">Whole body</tissue>
    </source>
</reference>
<dbReference type="AlphaFoldDB" id="A0A232EQ62"/>
<feature type="region of interest" description="Disordered" evidence="1">
    <location>
        <begin position="42"/>
        <end position="61"/>
    </location>
</feature>
<gene>
    <name evidence="2" type="ORF">TSAR_010189</name>
</gene>
<sequence length="61" mass="6980">ALYRIKPRCLTKAKLCSIKHLETSADPLNPFIESGSSSCYPNCKHQQNAEKNQEEEESTRR</sequence>
<evidence type="ECO:0000313" key="3">
    <source>
        <dbReference type="Proteomes" id="UP000215335"/>
    </source>
</evidence>
<evidence type="ECO:0000313" key="2">
    <source>
        <dbReference type="EMBL" id="OXU20436.1"/>
    </source>
</evidence>
<evidence type="ECO:0000256" key="1">
    <source>
        <dbReference type="SAM" id="MobiDB-lite"/>
    </source>
</evidence>
<proteinExistence type="predicted"/>
<feature type="compositionally biased region" description="Basic and acidic residues" evidence="1">
    <location>
        <begin position="47"/>
        <end position="61"/>
    </location>
</feature>
<organism evidence="2 3">
    <name type="scientific">Trichomalopsis sarcophagae</name>
    <dbReference type="NCBI Taxonomy" id="543379"/>
    <lineage>
        <taxon>Eukaryota</taxon>
        <taxon>Metazoa</taxon>
        <taxon>Ecdysozoa</taxon>
        <taxon>Arthropoda</taxon>
        <taxon>Hexapoda</taxon>
        <taxon>Insecta</taxon>
        <taxon>Pterygota</taxon>
        <taxon>Neoptera</taxon>
        <taxon>Endopterygota</taxon>
        <taxon>Hymenoptera</taxon>
        <taxon>Apocrita</taxon>
        <taxon>Proctotrupomorpha</taxon>
        <taxon>Chalcidoidea</taxon>
        <taxon>Pteromalidae</taxon>
        <taxon>Pteromalinae</taxon>
        <taxon>Trichomalopsis</taxon>
    </lineage>
</organism>
<dbReference type="EMBL" id="NNAY01002857">
    <property type="protein sequence ID" value="OXU20436.1"/>
    <property type="molecule type" value="Genomic_DNA"/>
</dbReference>
<dbReference type="Proteomes" id="UP000215335">
    <property type="component" value="Unassembled WGS sequence"/>
</dbReference>
<protein>
    <submittedName>
        <fullName evidence="2">Uncharacterized protein</fullName>
    </submittedName>
</protein>
<comment type="caution">
    <text evidence="2">The sequence shown here is derived from an EMBL/GenBank/DDBJ whole genome shotgun (WGS) entry which is preliminary data.</text>
</comment>
<name>A0A232EQ62_9HYME</name>